<accession>A0A9Q0JPJ4</accession>
<reference evidence="2" key="1">
    <citation type="submission" date="2022-02" db="EMBL/GenBank/DDBJ databases">
        <authorList>
            <person name="Henning P.M."/>
            <person name="McCubbin A.G."/>
            <person name="Shore J.S."/>
        </authorList>
    </citation>
    <scope>NUCLEOTIDE SEQUENCE</scope>
    <source>
        <strain evidence="2">F60SS</strain>
        <tissue evidence="2">Leaves</tissue>
    </source>
</reference>
<proteinExistence type="predicted"/>
<comment type="caution">
    <text evidence="2">The sequence shown here is derived from an EMBL/GenBank/DDBJ whole genome shotgun (WGS) entry which is preliminary data.</text>
</comment>
<dbReference type="EMBL" id="JAKUCV010000306">
    <property type="protein sequence ID" value="KAJ4850516.1"/>
    <property type="molecule type" value="Genomic_DNA"/>
</dbReference>
<evidence type="ECO:0000313" key="2">
    <source>
        <dbReference type="EMBL" id="KAJ4850516.1"/>
    </source>
</evidence>
<sequence length="66" mass="7575">MTSGQQSTRDYKEFMQLGRLCGLDKLPPHQTPDLEHCMCSPLLISLWLVLNLLHVLFLADMYSLIV</sequence>
<keyword evidence="1" id="KW-0472">Membrane</keyword>
<evidence type="ECO:0000256" key="1">
    <source>
        <dbReference type="SAM" id="Phobius"/>
    </source>
</evidence>
<dbReference type="Proteomes" id="UP001141552">
    <property type="component" value="Unassembled WGS sequence"/>
</dbReference>
<feature type="transmembrane region" description="Helical" evidence="1">
    <location>
        <begin position="42"/>
        <end position="65"/>
    </location>
</feature>
<organism evidence="2 3">
    <name type="scientific">Turnera subulata</name>
    <dbReference type="NCBI Taxonomy" id="218843"/>
    <lineage>
        <taxon>Eukaryota</taxon>
        <taxon>Viridiplantae</taxon>
        <taxon>Streptophyta</taxon>
        <taxon>Embryophyta</taxon>
        <taxon>Tracheophyta</taxon>
        <taxon>Spermatophyta</taxon>
        <taxon>Magnoliopsida</taxon>
        <taxon>eudicotyledons</taxon>
        <taxon>Gunneridae</taxon>
        <taxon>Pentapetalae</taxon>
        <taxon>rosids</taxon>
        <taxon>fabids</taxon>
        <taxon>Malpighiales</taxon>
        <taxon>Passifloraceae</taxon>
        <taxon>Turnera</taxon>
    </lineage>
</organism>
<keyword evidence="3" id="KW-1185">Reference proteome</keyword>
<reference evidence="2" key="2">
    <citation type="journal article" date="2023" name="Plants (Basel)">
        <title>Annotation of the Turnera subulata (Passifloraceae) Draft Genome Reveals the S-Locus Evolved after the Divergence of Turneroideae from Passifloroideae in a Stepwise Manner.</title>
        <authorList>
            <person name="Henning P.M."/>
            <person name="Roalson E.H."/>
            <person name="Mir W."/>
            <person name="McCubbin A.G."/>
            <person name="Shore J.S."/>
        </authorList>
    </citation>
    <scope>NUCLEOTIDE SEQUENCE</scope>
    <source>
        <strain evidence="2">F60SS</strain>
    </source>
</reference>
<dbReference type="AlphaFoldDB" id="A0A9Q0JPJ4"/>
<keyword evidence="1" id="KW-1133">Transmembrane helix</keyword>
<name>A0A9Q0JPJ4_9ROSI</name>
<feature type="non-terminal residue" evidence="2">
    <location>
        <position position="1"/>
    </location>
</feature>
<protein>
    <submittedName>
        <fullName evidence="2">Uncharacterized protein</fullName>
    </submittedName>
</protein>
<keyword evidence="1" id="KW-0812">Transmembrane</keyword>
<evidence type="ECO:0000313" key="3">
    <source>
        <dbReference type="Proteomes" id="UP001141552"/>
    </source>
</evidence>
<gene>
    <name evidence="2" type="ORF">Tsubulata_027504</name>
</gene>